<keyword evidence="3" id="KW-1133">Transmembrane helix</keyword>
<dbReference type="GO" id="GO:0000139">
    <property type="term" value="C:Golgi membrane"/>
    <property type="evidence" value="ECO:0007669"/>
    <property type="project" value="Ensembl"/>
</dbReference>
<reference evidence="6" key="2">
    <citation type="submission" date="2025-09" db="UniProtKB">
        <authorList>
            <consortium name="Ensembl"/>
        </authorList>
    </citation>
    <scope>IDENTIFICATION</scope>
</reference>
<dbReference type="Pfam" id="PF08427">
    <property type="entry name" value="ARMH3_C"/>
    <property type="match status" value="2"/>
</dbReference>
<dbReference type="SUPFAM" id="SSF48371">
    <property type="entry name" value="ARM repeat"/>
    <property type="match status" value="1"/>
</dbReference>
<dbReference type="GeneTree" id="ENSGT00390000002554"/>
<dbReference type="GO" id="GO:0005829">
    <property type="term" value="C:cytosol"/>
    <property type="evidence" value="ECO:0007669"/>
    <property type="project" value="Ensembl"/>
</dbReference>
<dbReference type="PANTHER" id="PTHR13608:SF3">
    <property type="entry name" value="ARMADILLO-LIKE HELICAL DOMAIN-CONTAINING PROTEIN 3"/>
    <property type="match status" value="1"/>
</dbReference>
<sequence>MAQAEKKGGLLWKSSASKKPLKEKVVLMYDEIFMTEDPSKCSPRFWEELFLMKVNLEYLESKLESLDGEELMKIKDNINCLFQHCIQALGEEHPIRVVNALQTLCALIRGVHQKNKSTSGFDIINMLMGFDKAELCMKNLMESLDSLLCAEGSESLKSLCLKLLLCLVTVTDNISQNTILEYVMINSIFEAILQILSNPPSRREHGYDAVVLLALLVNYRKYESVNPYIVKLSIVDDEATLNVSNQQYKDKEEEHQSGFFSALTNMVGSMFIADADEKISVQTNEAILLALYEAVHLNRNFITVLAQSHPEIGLVTLPISPIPTTPVTPLGTTPPSSDVISSAELPLDADVQTSNLLITFLKYSSIVMQDTKDEHRLHSGKLCLIILTCIAEVGLVHDPISSAHGHLSHVPMRHRKKAADKNLPCRPLVCAVLDLMVEFIVTHMMKEFPMDLYVRCIQIVHKLLCYQKKCRVRLHYTWRELWSGTWNPLRSPLCILRNDPLFSYDELYYEIIRMHQNFDNLYSMVLRLSTNAGQWKEPASKVMHALVNIRAIVNHFNPKIESYAAVNHISQLSEEQVSRTPDGPFSLLRCGVQVIPASMLP</sequence>
<evidence type="ECO:0000256" key="4">
    <source>
        <dbReference type="ARBA" id="ARBA00023136"/>
    </source>
</evidence>
<evidence type="ECO:0000313" key="6">
    <source>
        <dbReference type="Ensembl" id="ENSCABP00000002574.1"/>
    </source>
</evidence>
<dbReference type="AlphaFoldDB" id="A0A8C0IL17"/>
<dbReference type="OMA" id="YEATHLN"/>
<protein>
    <submittedName>
        <fullName evidence="6">Armadillo like helical domain containing 3</fullName>
    </submittedName>
</protein>
<evidence type="ECO:0000313" key="7">
    <source>
        <dbReference type="Proteomes" id="UP000694404"/>
    </source>
</evidence>
<dbReference type="PANTHER" id="PTHR13608">
    <property type="entry name" value="ARMADILLO-LIKE HELICAL DOMAIN-CONTAINING PROTEIN 3"/>
    <property type="match status" value="1"/>
</dbReference>
<comment type="subcellular location">
    <subcellularLocation>
        <location evidence="1">Membrane</location>
    </subcellularLocation>
</comment>
<reference evidence="6" key="1">
    <citation type="submission" date="2025-08" db="UniProtKB">
        <authorList>
            <consortium name="Ensembl"/>
        </authorList>
    </citation>
    <scope>IDENTIFICATION</scope>
</reference>
<keyword evidence="2" id="KW-0812">Transmembrane</keyword>
<keyword evidence="7" id="KW-1185">Reference proteome</keyword>
<dbReference type="GO" id="GO:1903358">
    <property type="term" value="P:regulation of Golgi organization"/>
    <property type="evidence" value="ECO:0007669"/>
    <property type="project" value="Ensembl"/>
</dbReference>
<evidence type="ECO:0000256" key="2">
    <source>
        <dbReference type="ARBA" id="ARBA00022692"/>
    </source>
</evidence>
<dbReference type="InterPro" id="IPR016024">
    <property type="entry name" value="ARM-type_fold"/>
</dbReference>
<accession>A0A8C0IL17</accession>
<dbReference type="InterPro" id="IPR039868">
    <property type="entry name" value="ARMD3-like"/>
</dbReference>
<dbReference type="Proteomes" id="UP000694404">
    <property type="component" value="Unplaced"/>
</dbReference>
<organism evidence="6 7">
    <name type="scientific">Chelonoidis abingdonii</name>
    <name type="common">Abingdon island giant tortoise</name>
    <name type="synonym">Testudo abingdonii</name>
    <dbReference type="NCBI Taxonomy" id="106734"/>
    <lineage>
        <taxon>Eukaryota</taxon>
        <taxon>Metazoa</taxon>
        <taxon>Chordata</taxon>
        <taxon>Craniata</taxon>
        <taxon>Vertebrata</taxon>
        <taxon>Euteleostomi</taxon>
        <taxon>Archelosauria</taxon>
        <taxon>Testudinata</taxon>
        <taxon>Testudines</taxon>
        <taxon>Cryptodira</taxon>
        <taxon>Durocryptodira</taxon>
        <taxon>Testudinoidea</taxon>
        <taxon>Testudinidae</taxon>
        <taxon>Chelonoidis</taxon>
    </lineage>
</organism>
<dbReference type="SMART" id="SM01158">
    <property type="entry name" value="DUF1741"/>
    <property type="match status" value="1"/>
</dbReference>
<proteinExistence type="predicted"/>
<dbReference type="Ensembl" id="ENSCABT00000002781.1">
    <property type="protein sequence ID" value="ENSCABP00000002574.1"/>
    <property type="gene ID" value="ENSCABG00000002002.1"/>
</dbReference>
<evidence type="ECO:0000259" key="5">
    <source>
        <dbReference type="SMART" id="SM01158"/>
    </source>
</evidence>
<feature type="domain" description="Armadillo-like helical" evidence="5">
    <location>
        <begin position="420"/>
        <end position="592"/>
    </location>
</feature>
<evidence type="ECO:0000256" key="3">
    <source>
        <dbReference type="ARBA" id="ARBA00022989"/>
    </source>
</evidence>
<gene>
    <name evidence="6" type="primary">ARMH3</name>
</gene>
<name>A0A8C0IL17_CHEAB</name>
<dbReference type="InterPro" id="IPR013636">
    <property type="entry name" value="ARMH3_C"/>
</dbReference>
<evidence type="ECO:0000256" key="1">
    <source>
        <dbReference type="ARBA" id="ARBA00004370"/>
    </source>
</evidence>
<keyword evidence="4" id="KW-0472">Membrane</keyword>